<dbReference type="Proteomes" id="UP000199417">
    <property type="component" value="Unassembled WGS sequence"/>
</dbReference>
<dbReference type="AlphaFoldDB" id="A0A1G6RE38"/>
<evidence type="ECO:0000313" key="2">
    <source>
        <dbReference type="Proteomes" id="UP000199417"/>
    </source>
</evidence>
<organism evidence="1 2">
    <name type="scientific">Rhodococcus tukisamuensis</name>
    <dbReference type="NCBI Taxonomy" id="168276"/>
    <lineage>
        <taxon>Bacteria</taxon>
        <taxon>Bacillati</taxon>
        <taxon>Actinomycetota</taxon>
        <taxon>Actinomycetes</taxon>
        <taxon>Mycobacteriales</taxon>
        <taxon>Nocardiaceae</taxon>
        <taxon>Rhodococcus</taxon>
    </lineage>
</organism>
<sequence length="416" mass="45154">MPDEFATETAALGTEVRHWRRACAGLGELEVAASTQAWNELESYLGLSVRSNLAALAKRLAARADRIAFTLGVAQTPTDLKSVRAELLDLRRRYRRAEAVVDFFGDAVNTRTNPRTGAVLRGLDALAVHSMDQVLRPLGIDTPPVLTYLDKGMGASILRAGARLWDSSISPAAAIKITRHNLWQPTSLVHETGHQVAHLTGWTAELGTALRASLAQHDQLSAEAWQSWASEVAADTYAFCLLGYAPVPALATVVDGPTRAVFRMPLGDPHPFALLRVLFNVALCRSWFRDGPWDALGARWIARHPLAQAPSDVAAITSASLAQLGAIVDVCTRRPMAAFNGVSLSALVDPRRVSPQELERFTDRAGPSLYTSSYLQRIEPMRILALTVLRGLEAPAAPTHLETWLRRLGGDRSAAA</sequence>
<gene>
    <name evidence="1" type="ORF">SAMN05444580_102432</name>
</gene>
<reference evidence="1 2" key="1">
    <citation type="submission" date="2016-10" db="EMBL/GenBank/DDBJ databases">
        <authorList>
            <person name="de Groot N.N."/>
        </authorList>
    </citation>
    <scope>NUCLEOTIDE SEQUENCE [LARGE SCALE GENOMIC DNA]</scope>
    <source>
        <strain evidence="1 2">JCM 11308</strain>
    </source>
</reference>
<dbReference type="EMBL" id="FNAB01000002">
    <property type="protein sequence ID" value="SDD02663.1"/>
    <property type="molecule type" value="Genomic_DNA"/>
</dbReference>
<name>A0A1G6RE38_9NOCA</name>
<protein>
    <submittedName>
        <fullName evidence="1">Uncharacterized protein</fullName>
    </submittedName>
</protein>
<accession>A0A1G6RE38</accession>
<dbReference type="RefSeq" id="WP_072847016.1">
    <property type="nucleotide sequence ID" value="NZ_FNAB01000002.1"/>
</dbReference>
<keyword evidence="2" id="KW-1185">Reference proteome</keyword>
<proteinExistence type="predicted"/>
<evidence type="ECO:0000313" key="1">
    <source>
        <dbReference type="EMBL" id="SDD02663.1"/>
    </source>
</evidence>
<dbReference type="STRING" id="168276.SAMN05444580_102432"/>